<comment type="similarity">
    <text evidence="1">Belongs to the AB hydrolase superfamily. AB hydrolase 4 family.</text>
</comment>
<dbReference type="RefSeq" id="WP_241414540.1">
    <property type="nucleotide sequence ID" value="NZ_JAKZGO010000027.1"/>
</dbReference>
<dbReference type="SUPFAM" id="SSF53474">
    <property type="entry name" value="alpha/beta-Hydrolases"/>
    <property type="match status" value="1"/>
</dbReference>
<sequence>MPLIKEIDYINPKWLFNGHLQTIIPGLFRSAISLPFERERIATLDGDFLDLDWLRKGSKKLVIISHGLEGNSKRPYMLGMANQFYGKGFDVVNWNFRGCSEEMNHKPIFYHSGATYDLDTVIDHAATSYDEIYLVGFSLGGNLTLKYLGEKRARNPKLKKSVAISVPLHLESSCTKISSRENIVYSKRFLNTLKEKIIKKSLVFPDEIPVGLLRKIKTLKDFDDFFTGPIHGFKDAHDYYEKNSSLYFIDQIEIPTLILNAQNDPFLSEKCFPVNKGKSLPNIWMEFPKHGGHVGFSPRNRSEIYWSEKRAFEFMNTDL</sequence>
<dbReference type="InterPro" id="IPR000073">
    <property type="entry name" value="AB_hydrolase_1"/>
</dbReference>
<comment type="caution">
    <text evidence="5">The sequence shown here is derived from an EMBL/GenBank/DDBJ whole genome shotgun (WGS) entry which is preliminary data.</text>
</comment>
<keyword evidence="2" id="KW-0719">Serine esterase</keyword>
<dbReference type="Gene3D" id="3.40.50.1820">
    <property type="entry name" value="alpha/beta hydrolase"/>
    <property type="match status" value="1"/>
</dbReference>
<feature type="domain" description="AB hydrolase-1" evidence="4">
    <location>
        <begin position="61"/>
        <end position="296"/>
    </location>
</feature>
<dbReference type="EMBL" id="JAKZGO010000027">
    <property type="protein sequence ID" value="MCH7415672.1"/>
    <property type="molecule type" value="Genomic_DNA"/>
</dbReference>
<proteinExistence type="inferred from homology"/>
<name>A0ABS9VGV2_9BACT</name>
<evidence type="ECO:0000313" key="6">
    <source>
        <dbReference type="Proteomes" id="UP001165430"/>
    </source>
</evidence>
<dbReference type="PIRSF" id="PIRSF005211">
    <property type="entry name" value="Ab_hydro_YheT"/>
    <property type="match status" value="1"/>
</dbReference>
<evidence type="ECO:0000256" key="1">
    <source>
        <dbReference type="ARBA" id="ARBA00010884"/>
    </source>
</evidence>
<dbReference type="PANTHER" id="PTHR10794">
    <property type="entry name" value="ABHYDROLASE DOMAIN-CONTAINING PROTEIN"/>
    <property type="match status" value="1"/>
</dbReference>
<evidence type="ECO:0000256" key="2">
    <source>
        <dbReference type="ARBA" id="ARBA00022487"/>
    </source>
</evidence>
<dbReference type="PROSITE" id="PS01133">
    <property type="entry name" value="UPF0017"/>
    <property type="match status" value="1"/>
</dbReference>
<evidence type="ECO:0000313" key="5">
    <source>
        <dbReference type="EMBL" id="MCH7415672.1"/>
    </source>
</evidence>
<dbReference type="InterPro" id="IPR012020">
    <property type="entry name" value="ABHD4"/>
</dbReference>
<organism evidence="5 6">
    <name type="scientific">Belliella alkalica</name>
    <dbReference type="NCBI Taxonomy" id="1730871"/>
    <lineage>
        <taxon>Bacteria</taxon>
        <taxon>Pseudomonadati</taxon>
        <taxon>Bacteroidota</taxon>
        <taxon>Cytophagia</taxon>
        <taxon>Cytophagales</taxon>
        <taxon>Cyclobacteriaceae</taxon>
        <taxon>Belliella</taxon>
    </lineage>
</organism>
<accession>A0ABS9VGV2</accession>
<dbReference type="InterPro" id="IPR029058">
    <property type="entry name" value="AB_hydrolase_fold"/>
</dbReference>
<protein>
    <submittedName>
        <fullName evidence="5">Alpha/beta fold hydrolase</fullName>
    </submittedName>
</protein>
<keyword evidence="6" id="KW-1185">Reference proteome</keyword>
<dbReference type="Proteomes" id="UP001165430">
    <property type="component" value="Unassembled WGS sequence"/>
</dbReference>
<dbReference type="Pfam" id="PF00561">
    <property type="entry name" value="Abhydrolase_1"/>
    <property type="match status" value="1"/>
</dbReference>
<dbReference type="GO" id="GO:0016787">
    <property type="term" value="F:hydrolase activity"/>
    <property type="evidence" value="ECO:0007669"/>
    <property type="project" value="UniProtKB-KW"/>
</dbReference>
<dbReference type="PANTHER" id="PTHR10794:SF94">
    <property type="entry name" value="ESTERASE YHET-RELATED"/>
    <property type="match status" value="1"/>
</dbReference>
<evidence type="ECO:0000259" key="4">
    <source>
        <dbReference type="Pfam" id="PF00561"/>
    </source>
</evidence>
<dbReference type="InterPro" id="IPR050960">
    <property type="entry name" value="AB_hydrolase_4_sf"/>
</dbReference>
<gene>
    <name evidence="5" type="ORF">MM213_19375</name>
</gene>
<reference evidence="5" key="1">
    <citation type="submission" date="2022-03" db="EMBL/GenBank/DDBJ databases">
        <title>De novo assembled genomes of Belliella spp. (Cyclobacteriaceae) strains.</title>
        <authorList>
            <person name="Szabo A."/>
            <person name="Korponai K."/>
            <person name="Felfoldi T."/>
        </authorList>
    </citation>
    <scope>NUCLEOTIDE SEQUENCE</scope>
    <source>
        <strain evidence="5">DSM 111903</strain>
    </source>
</reference>
<evidence type="ECO:0000256" key="3">
    <source>
        <dbReference type="ARBA" id="ARBA00022801"/>
    </source>
</evidence>
<dbReference type="InterPro" id="IPR000952">
    <property type="entry name" value="AB_hydrolase_4_CS"/>
</dbReference>
<keyword evidence="3 5" id="KW-0378">Hydrolase</keyword>